<dbReference type="OrthoDB" id="498721at2759"/>
<organism evidence="1 2">
    <name type="scientific">Micromonas commoda (strain RCC299 / NOUM17 / CCMP2709)</name>
    <name type="common">Picoplanktonic green alga</name>
    <dbReference type="NCBI Taxonomy" id="296587"/>
    <lineage>
        <taxon>Eukaryota</taxon>
        <taxon>Viridiplantae</taxon>
        <taxon>Chlorophyta</taxon>
        <taxon>Mamiellophyceae</taxon>
        <taxon>Mamiellales</taxon>
        <taxon>Mamiellaceae</taxon>
        <taxon>Micromonas</taxon>
    </lineage>
</organism>
<dbReference type="OMA" id="RIPWDME"/>
<dbReference type="PANTHER" id="PTHR40050">
    <property type="entry name" value="INNER SPORE COAT PROTEIN H"/>
    <property type="match status" value="1"/>
</dbReference>
<dbReference type="eggNOG" id="ENOG502RZ9N">
    <property type="taxonomic scope" value="Eukaryota"/>
</dbReference>
<dbReference type="GeneID" id="8243782"/>
<evidence type="ECO:0000313" key="1">
    <source>
        <dbReference type="EMBL" id="ACO63371.1"/>
    </source>
</evidence>
<gene>
    <name evidence="1" type="ORF">MICPUN_58554</name>
</gene>
<dbReference type="RefSeq" id="XP_002502113.1">
    <property type="nucleotide sequence ID" value="XM_002502067.1"/>
</dbReference>
<dbReference type="EMBL" id="CP001326">
    <property type="protein sequence ID" value="ACO63371.1"/>
    <property type="molecule type" value="Genomic_DNA"/>
</dbReference>
<dbReference type="Proteomes" id="UP000002009">
    <property type="component" value="Chromosome 5"/>
</dbReference>
<dbReference type="PANTHER" id="PTHR40050:SF1">
    <property type="entry name" value="INNER SPORE COAT PROTEIN H"/>
    <property type="match status" value="1"/>
</dbReference>
<dbReference type="KEGG" id="mis:MICPUN_58554"/>
<dbReference type="InParanoid" id="C1E660"/>
<dbReference type="AlphaFoldDB" id="C1E660"/>
<reference evidence="1 2" key="1">
    <citation type="journal article" date="2009" name="Science">
        <title>Green evolution and dynamic adaptations revealed by genomes of the marine picoeukaryotes Micromonas.</title>
        <authorList>
            <person name="Worden A.Z."/>
            <person name="Lee J.H."/>
            <person name="Mock T."/>
            <person name="Rouze P."/>
            <person name="Simmons M.P."/>
            <person name="Aerts A.L."/>
            <person name="Allen A.E."/>
            <person name="Cuvelier M.L."/>
            <person name="Derelle E."/>
            <person name="Everett M.V."/>
            <person name="Foulon E."/>
            <person name="Grimwood J."/>
            <person name="Gundlach H."/>
            <person name="Henrissat B."/>
            <person name="Napoli C."/>
            <person name="McDonald S.M."/>
            <person name="Parker M.S."/>
            <person name="Rombauts S."/>
            <person name="Salamov A."/>
            <person name="Von Dassow P."/>
            <person name="Badger J.H."/>
            <person name="Coutinho P.M."/>
            <person name="Demir E."/>
            <person name="Dubchak I."/>
            <person name="Gentemann C."/>
            <person name="Eikrem W."/>
            <person name="Gready J.E."/>
            <person name="John U."/>
            <person name="Lanier W."/>
            <person name="Lindquist E.A."/>
            <person name="Lucas S."/>
            <person name="Mayer K.F."/>
            <person name="Moreau H."/>
            <person name="Not F."/>
            <person name="Otillar R."/>
            <person name="Panaud O."/>
            <person name="Pangilinan J."/>
            <person name="Paulsen I."/>
            <person name="Piegu B."/>
            <person name="Poliakov A."/>
            <person name="Robbens S."/>
            <person name="Schmutz J."/>
            <person name="Toulza E."/>
            <person name="Wyss T."/>
            <person name="Zelensky A."/>
            <person name="Zhou K."/>
            <person name="Armbrust E.V."/>
            <person name="Bhattacharya D."/>
            <person name="Goodenough U.W."/>
            <person name="Van de Peer Y."/>
            <person name="Grigoriev I.V."/>
        </authorList>
    </citation>
    <scope>NUCLEOTIDE SEQUENCE [LARGE SCALE GENOMIC DNA]</scope>
    <source>
        <strain evidence="2">RCC299 / NOUM17</strain>
    </source>
</reference>
<evidence type="ECO:0008006" key="3">
    <source>
        <dbReference type="Google" id="ProtNLM"/>
    </source>
</evidence>
<keyword evidence="2" id="KW-1185">Reference proteome</keyword>
<accession>C1E660</accession>
<name>C1E660_MICCC</name>
<protein>
    <recommendedName>
        <fullName evidence="3">Spore coat protein CotH</fullName>
    </recommendedName>
</protein>
<dbReference type="Pfam" id="PF08757">
    <property type="entry name" value="CotH"/>
    <property type="match status" value="1"/>
</dbReference>
<proteinExistence type="predicted"/>
<dbReference type="InterPro" id="IPR014867">
    <property type="entry name" value="Spore_coat_CotH_CotH2/3/7"/>
</dbReference>
<evidence type="ECO:0000313" key="2">
    <source>
        <dbReference type="Proteomes" id="UP000002009"/>
    </source>
</evidence>
<sequence length="653" mass="73427">MASSPPPRHDHHRQRSRGRVTPSYVSFPTCLCMLLCALLCSFHTSPGGHGAVAAAEEGDGEGDGISQGPYLKVSKVSKHLERARTGEDLRVDADISFRREGLGEDDPYLVSLHDRYVVTARIRYVSMFGEERVADMRRVPDAKPTSWTGSIPAEDLPGYGQMVRYGVEASAVAREFPFDSLRDSKPKGDKKYATVVDLVAVADETSLPTLHWFVKAPEDEANAMWDEPVGCFLMFPENGPANKGGKLRFYDAVTVRRRGSGRRGQNAAANMWGKRGSKDWPKRKLKFDFDGPSFRVDWGDGQRRKVEEVNLHSGYDEPGPGATYLREVLAASAFERVGVPAPAAKHVVLRRNGEFFGLYVMVENVDGEFLERKGESPSGPLFKAVHWRQSNLRPRAPAWAPCRYDAAWESGWGACPEVYRYSTSPRHLDEAGARDELDALLSALDAINSRGDATPMRAAIDTTLVTREMAVQTALLHQDRCAKNYYVYRSRGTNRWSRIPWDMEDSFATDYRNKAGRCDDDGGDACDWAQYCVQSCWKWNSPFFCDRDHPQDIFTESDGRSTWNHLVNGVLTDVDSRTAYLRELKRATESLHHSGWLEGEARRLRDVISSDARRDAAKWGLGDLDEGVNALVRQIRDRKSILESNYGAWWRDL</sequence>